<sequence>MARQNLSVLSIRESQFRFSTLNQENDKQKVWMTNGTNSKLLDVLVDIEEDERINRIPVAVFIGILTIVGILGNFNILVICSRNSKHHSTYHVLVSALAVSDLVVCITHLPVEIIMVMKPLSFDFDIVCRLVMINSYVWGCWTVFLILLIAIERYRRICYPFKDQVSCAHARKLCFILFVLAAINATPMGYISGTHTFPLSNATNGFECFVNDSLQDSYFPVTYFIILLIEVVLIGIAIFCLYIPVRSKIIKSNIIRKQMTNRNVFKNALKGEVSCTSISKCSFTEPAEKVRRDERQIIESSSNSTLNSMSTHCNTKQEILDKYSNNKDLDNTEILSPSNLLPNPNGLHNTLSVASSVDSMDTSILQKTRRSSAKMLFIKNKYEITSNVTRVTIGLVVISVIFFVTLITFMVLTLIRIVDQEALNKMSPTEAYIFLFGFELGYLNHVVNSFIYFYNDRRFRKELKSLYSFKRRQNEPRTDLK</sequence>
<dbReference type="PANTHER" id="PTHR24243:SF233">
    <property type="entry name" value="THYROTROPIN-RELEASING HORMONE RECEPTOR"/>
    <property type="match status" value="1"/>
</dbReference>
<protein>
    <recommendedName>
        <fullName evidence="10">G-protein coupled receptors family 1 profile domain-containing protein</fullName>
    </recommendedName>
</protein>
<evidence type="ECO:0000313" key="11">
    <source>
        <dbReference type="EMBL" id="VDI00104.1"/>
    </source>
</evidence>
<evidence type="ECO:0000256" key="8">
    <source>
        <dbReference type="RuleBase" id="RU000688"/>
    </source>
</evidence>
<evidence type="ECO:0000256" key="9">
    <source>
        <dbReference type="SAM" id="Phobius"/>
    </source>
</evidence>
<evidence type="ECO:0000256" key="2">
    <source>
        <dbReference type="ARBA" id="ARBA00022692"/>
    </source>
</evidence>
<keyword evidence="3 9" id="KW-1133">Transmembrane helix</keyword>
<keyword evidence="5 9" id="KW-0472">Membrane</keyword>
<dbReference type="OrthoDB" id="6121662at2759"/>
<feature type="transmembrane region" description="Helical" evidence="9">
    <location>
        <begin position="172"/>
        <end position="191"/>
    </location>
</feature>
<evidence type="ECO:0000256" key="6">
    <source>
        <dbReference type="ARBA" id="ARBA00023170"/>
    </source>
</evidence>
<feature type="transmembrane region" description="Helical" evidence="9">
    <location>
        <begin position="131"/>
        <end position="151"/>
    </location>
</feature>
<evidence type="ECO:0000256" key="3">
    <source>
        <dbReference type="ARBA" id="ARBA00022989"/>
    </source>
</evidence>
<comment type="subcellular location">
    <subcellularLocation>
        <location evidence="1">Membrane</location>
        <topology evidence="1">Multi-pass membrane protein</topology>
    </subcellularLocation>
</comment>
<dbReference type="PANTHER" id="PTHR24243">
    <property type="entry name" value="G-PROTEIN COUPLED RECEPTOR"/>
    <property type="match status" value="1"/>
</dbReference>
<dbReference type="CDD" id="cd00637">
    <property type="entry name" value="7tm_classA_rhodopsin-like"/>
    <property type="match status" value="1"/>
</dbReference>
<dbReference type="PROSITE" id="PS00237">
    <property type="entry name" value="G_PROTEIN_RECEP_F1_1"/>
    <property type="match status" value="1"/>
</dbReference>
<proteinExistence type="inferred from homology"/>
<name>A0A8B6C4U3_MYTGA</name>
<dbReference type="InterPro" id="IPR017452">
    <property type="entry name" value="GPCR_Rhodpsn_7TM"/>
</dbReference>
<feature type="transmembrane region" description="Helical" evidence="9">
    <location>
        <begin position="391"/>
        <end position="412"/>
    </location>
</feature>
<dbReference type="PROSITE" id="PS50262">
    <property type="entry name" value="G_PROTEIN_RECEP_F1_2"/>
    <property type="match status" value="1"/>
</dbReference>
<dbReference type="Proteomes" id="UP000596742">
    <property type="component" value="Unassembled WGS sequence"/>
</dbReference>
<dbReference type="PRINTS" id="PR00237">
    <property type="entry name" value="GPCRRHODOPSN"/>
</dbReference>
<feature type="transmembrane region" description="Helical" evidence="9">
    <location>
        <begin position="221"/>
        <end position="243"/>
    </location>
</feature>
<accession>A0A8B6C4U3</accession>
<dbReference type="SUPFAM" id="SSF81321">
    <property type="entry name" value="Family A G protein-coupled receptor-like"/>
    <property type="match status" value="1"/>
</dbReference>
<organism evidence="11 12">
    <name type="scientific">Mytilus galloprovincialis</name>
    <name type="common">Mediterranean mussel</name>
    <dbReference type="NCBI Taxonomy" id="29158"/>
    <lineage>
        <taxon>Eukaryota</taxon>
        <taxon>Metazoa</taxon>
        <taxon>Spiralia</taxon>
        <taxon>Lophotrochozoa</taxon>
        <taxon>Mollusca</taxon>
        <taxon>Bivalvia</taxon>
        <taxon>Autobranchia</taxon>
        <taxon>Pteriomorphia</taxon>
        <taxon>Mytilida</taxon>
        <taxon>Mytiloidea</taxon>
        <taxon>Mytilidae</taxon>
        <taxon>Mytilinae</taxon>
        <taxon>Mytilus</taxon>
    </lineage>
</organism>
<keyword evidence="2 8" id="KW-0812">Transmembrane</keyword>
<dbReference type="GO" id="GO:0005886">
    <property type="term" value="C:plasma membrane"/>
    <property type="evidence" value="ECO:0007669"/>
    <property type="project" value="TreeGrafter"/>
</dbReference>
<reference evidence="11" key="1">
    <citation type="submission" date="2018-11" db="EMBL/GenBank/DDBJ databases">
        <authorList>
            <person name="Alioto T."/>
            <person name="Alioto T."/>
        </authorList>
    </citation>
    <scope>NUCLEOTIDE SEQUENCE</scope>
</reference>
<dbReference type="Pfam" id="PF00001">
    <property type="entry name" value="7tm_1"/>
    <property type="match status" value="1"/>
</dbReference>
<feature type="transmembrane region" description="Helical" evidence="9">
    <location>
        <begin position="432"/>
        <end position="454"/>
    </location>
</feature>
<comment type="caution">
    <text evidence="11">The sequence shown here is derived from an EMBL/GenBank/DDBJ whole genome shotgun (WGS) entry which is preliminary data.</text>
</comment>
<feature type="domain" description="G-protein coupled receptors family 1 profile" evidence="10">
    <location>
        <begin position="72"/>
        <end position="452"/>
    </location>
</feature>
<evidence type="ECO:0000256" key="1">
    <source>
        <dbReference type="ARBA" id="ARBA00004141"/>
    </source>
</evidence>
<feature type="transmembrane region" description="Helical" evidence="9">
    <location>
        <begin position="58"/>
        <end position="80"/>
    </location>
</feature>
<keyword evidence="4 8" id="KW-0297">G-protein coupled receptor</keyword>
<evidence type="ECO:0000313" key="12">
    <source>
        <dbReference type="Proteomes" id="UP000596742"/>
    </source>
</evidence>
<feature type="transmembrane region" description="Helical" evidence="9">
    <location>
        <begin position="92"/>
        <end position="111"/>
    </location>
</feature>
<keyword evidence="6 8" id="KW-0675">Receptor</keyword>
<comment type="similarity">
    <text evidence="8">Belongs to the G-protein coupled receptor 1 family.</text>
</comment>
<evidence type="ECO:0000259" key="10">
    <source>
        <dbReference type="PROSITE" id="PS50262"/>
    </source>
</evidence>
<dbReference type="EMBL" id="UYJE01001209">
    <property type="protein sequence ID" value="VDI00104.1"/>
    <property type="molecule type" value="Genomic_DNA"/>
</dbReference>
<keyword evidence="12" id="KW-1185">Reference proteome</keyword>
<keyword evidence="7 8" id="KW-0807">Transducer</keyword>
<dbReference type="AlphaFoldDB" id="A0A8B6C4U3"/>
<dbReference type="Gene3D" id="1.20.1070.10">
    <property type="entry name" value="Rhodopsin 7-helix transmembrane proteins"/>
    <property type="match status" value="2"/>
</dbReference>
<evidence type="ECO:0000256" key="4">
    <source>
        <dbReference type="ARBA" id="ARBA00023040"/>
    </source>
</evidence>
<dbReference type="GO" id="GO:0004930">
    <property type="term" value="F:G protein-coupled receptor activity"/>
    <property type="evidence" value="ECO:0007669"/>
    <property type="project" value="UniProtKB-KW"/>
</dbReference>
<evidence type="ECO:0000256" key="5">
    <source>
        <dbReference type="ARBA" id="ARBA00023136"/>
    </source>
</evidence>
<dbReference type="SMART" id="SM01381">
    <property type="entry name" value="7TM_GPCR_Srsx"/>
    <property type="match status" value="1"/>
</dbReference>
<dbReference type="InterPro" id="IPR000276">
    <property type="entry name" value="GPCR_Rhodpsn"/>
</dbReference>
<evidence type="ECO:0000256" key="7">
    <source>
        <dbReference type="ARBA" id="ARBA00023224"/>
    </source>
</evidence>
<gene>
    <name evidence="11" type="ORF">MGAL_10B043527</name>
</gene>